<proteinExistence type="predicted"/>
<name>X1U746_9ZZZZ</name>
<feature type="non-terminal residue" evidence="2">
    <location>
        <position position="281"/>
    </location>
</feature>
<evidence type="ECO:0000313" key="2">
    <source>
        <dbReference type="EMBL" id="GAI99441.1"/>
    </source>
</evidence>
<evidence type="ECO:0000259" key="1">
    <source>
        <dbReference type="Pfam" id="PF07693"/>
    </source>
</evidence>
<feature type="non-terminal residue" evidence="2">
    <location>
        <position position="1"/>
    </location>
</feature>
<dbReference type="PANTHER" id="PTHR22674">
    <property type="entry name" value="NTPASE, KAP FAMILY P-LOOP DOMAIN-CONTAINING 1"/>
    <property type="match status" value="1"/>
</dbReference>
<dbReference type="Pfam" id="PF07693">
    <property type="entry name" value="KAP_NTPase"/>
    <property type="match status" value="1"/>
</dbReference>
<organism evidence="2">
    <name type="scientific">marine sediment metagenome</name>
    <dbReference type="NCBI Taxonomy" id="412755"/>
    <lineage>
        <taxon>unclassified sequences</taxon>
        <taxon>metagenomes</taxon>
        <taxon>ecological metagenomes</taxon>
    </lineage>
</organism>
<protein>
    <recommendedName>
        <fullName evidence="1">KAP NTPase domain-containing protein</fullName>
    </recommendedName>
</protein>
<reference evidence="2" key="1">
    <citation type="journal article" date="2014" name="Front. Microbiol.">
        <title>High frequency of phylogenetically diverse reductive dehalogenase-homologous genes in deep subseafloor sedimentary metagenomes.</title>
        <authorList>
            <person name="Kawai M."/>
            <person name="Futagami T."/>
            <person name="Toyoda A."/>
            <person name="Takaki Y."/>
            <person name="Nishi S."/>
            <person name="Hori S."/>
            <person name="Arai W."/>
            <person name="Tsubouchi T."/>
            <person name="Morono Y."/>
            <person name="Uchiyama I."/>
            <person name="Ito T."/>
            <person name="Fujiyama A."/>
            <person name="Inagaki F."/>
            <person name="Takami H."/>
        </authorList>
    </citation>
    <scope>NUCLEOTIDE SEQUENCE</scope>
    <source>
        <strain evidence="2">Expedition CK06-06</strain>
    </source>
</reference>
<comment type="caution">
    <text evidence="2">The sequence shown here is derived from an EMBL/GenBank/DDBJ whole genome shotgun (WGS) entry which is preliminary data.</text>
</comment>
<gene>
    <name evidence="2" type="ORF">S12H4_29696</name>
</gene>
<dbReference type="PANTHER" id="PTHR22674:SF6">
    <property type="entry name" value="NTPASE KAP FAMILY P-LOOP DOMAIN-CONTAINING PROTEIN 1"/>
    <property type="match status" value="1"/>
</dbReference>
<dbReference type="InterPro" id="IPR052754">
    <property type="entry name" value="NTPase_KAP_P-loop"/>
</dbReference>
<feature type="domain" description="KAP NTPase" evidence="1">
    <location>
        <begin position="74"/>
        <end position="252"/>
    </location>
</feature>
<dbReference type="AlphaFoldDB" id="X1U746"/>
<dbReference type="EMBL" id="BARW01017151">
    <property type="protein sequence ID" value="GAI99441.1"/>
    <property type="molecule type" value="Genomic_DNA"/>
</dbReference>
<dbReference type="InterPro" id="IPR011646">
    <property type="entry name" value="KAP_P-loop"/>
</dbReference>
<accession>X1U746</accession>
<sequence length="281" mass="33261">AKDDLVSTIWFDSWKYEKYCNLLFPLICEIEKQSPNSKKTARSFVGETIVPGILDVSNQIIEYSSKRFLGEKTDFKKLYGNLKNRLSFETRENFERQRNIEEEFKKTIEKLFQGKKKVIIFIDDLDRCLPEKVIELLESIKLYLMKEKSKTIYVLGLDDKIISSAISEKYGNLKDSDINNYLDKMIQFNIKLPMRNAFKLIEFLVKSNINLVKDKGLLRKRKMIADTIYQVLYVEIGCSNPRKIKRIIFQLFFILSKNLRKNLIPKELDDVDYDKKHQLLR</sequence>